<protein>
    <submittedName>
        <fullName evidence="1">Uncharacterized protein</fullName>
    </submittedName>
</protein>
<sequence length="55" mass="6763">MVKKFWISISEYEIKCEIKKIVKQVLRDTLTFKWIEKIVKEEVQKLVRINLRGKR</sequence>
<reference evidence="1" key="1">
    <citation type="journal article" date="2015" name="Nature">
        <title>Complex archaea that bridge the gap between prokaryotes and eukaryotes.</title>
        <authorList>
            <person name="Spang A."/>
            <person name="Saw J.H."/>
            <person name="Jorgensen S.L."/>
            <person name="Zaremba-Niedzwiedzka K."/>
            <person name="Martijn J."/>
            <person name="Lind A.E."/>
            <person name="van Eijk R."/>
            <person name="Schleper C."/>
            <person name="Guy L."/>
            <person name="Ettema T.J."/>
        </authorList>
    </citation>
    <scope>NUCLEOTIDE SEQUENCE</scope>
</reference>
<name>A0A0F9IS08_9ZZZZ</name>
<comment type="caution">
    <text evidence="1">The sequence shown here is derived from an EMBL/GenBank/DDBJ whole genome shotgun (WGS) entry which is preliminary data.</text>
</comment>
<organism evidence="1">
    <name type="scientific">marine sediment metagenome</name>
    <dbReference type="NCBI Taxonomy" id="412755"/>
    <lineage>
        <taxon>unclassified sequences</taxon>
        <taxon>metagenomes</taxon>
        <taxon>ecological metagenomes</taxon>
    </lineage>
</organism>
<accession>A0A0F9IS08</accession>
<dbReference type="EMBL" id="LAZR01011734">
    <property type="protein sequence ID" value="KKM60143.1"/>
    <property type="molecule type" value="Genomic_DNA"/>
</dbReference>
<dbReference type="AlphaFoldDB" id="A0A0F9IS08"/>
<gene>
    <name evidence="1" type="ORF">LCGC14_1544860</name>
</gene>
<proteinExistence type="predicted"/>
<evidence type="ECO:0000313" key="1">
    <source>
        <dbReference type="EMBL" id="KKM60143.1"/>
    </source>
</evidence>